<dbReference type="EMBL" id="CAJMWW010000068">
    <property type="protein sequence ID" value="CAE6415040.1"/>
    <property type="molecule type" value="Genomic_DNA"/>
</dbReference>
<dbReference type="Proteomes" id="UP000663841">
    <property type="component" value="Unassembled WGS sequence"/>
</dbReference>
<feature type="transmembrane region" description="Helical" evidence="2">
    <location>
        <begin position="193"/>
        <end position="221"/>
    </location>
</feature>
<keyword evidence="2" id="KW-0472">Membrane</keyword>
<protein>
    <recommendedName>
        <fullName evidence="5">Transmembrane protein</fullName>
    </recommendedName>
</protein>
<evidence type="ECO:0000313" key="4">
    <source>
        <dbReference type="Proteomes" id="UP000663841"/>
    </source>
</evidence>
<evidence type="ECO:0000256" key="1">
    <source>
        <dbReference type="SAM" id="MobiDB-lite"/>
    </source>
</evidence>
<feature type="transmembrane region" description="Helical" evidence="2">
    <location>
        <begin position="121"/>
        <end position="146"/>
    </location>
</feature>
<evidence type="ECO:0000313" key="3">
    <source>
        <dbReference type="EMBL" id="CAE6415040.1"/>
    </source>
</evidence>
<accession>A0A8H2X652</accession>
<feature type="transmembrane region" description="Helical" evidence="2">
    <location>
        <begin position="227"/>
        <end position="248"/>
    </location>
</feature>
<proteinExistence type="predicted"/>
<name>A0A8H2X652_9AGAM</name>
<sequence length="266" mass="29171">MLDHTWQVGGKPCVNAFISDIVPIRAPSPPGGESLPDLEGGAPSRHTNLTPPLRQSIPVWPANWPIPGPSLSPSQPVKVARDMHMITTKGFRTLGLASTFIAGVETQFLSIITTANAQDTVVLQASSGFLLLGILLSAFGAIGAFISSRWFELLTAEEVEWLEHRWAYARRETDRPTPPGQSSRHRYRLRNWLVAKCLMMPFCITLFGCLFFVVGVILYTWATQARLVAVACAVVTGLCGCVILGMYLKFEAKGVLSSTNFTRIRL</sequence>
<gene>
    <name evidence="3" type="ORF">RDB_LOCUS29633</name>
</gene>
<organism evidence="3 4">
    <name type="scientific">Rhizoctonia solani</name>
    <dbReference type="NCBI Taxonomy" id="456999"/>
    <lineage>
        <taxon>Eukaryota</taxon>
        <taxon>Fungi</taxon>
        <taxon>Dikarya</taxon>
        <taxon>Basidiomycota</taxon>
        <taxon>Agaricomycotina</taxon>
        <taxon>Agaricomycetes</taxon>
        <taxon>Cantharellales</taxon>
        <taxon>Ceratobasidiaceae</taxon>
        <taxon>Rhizoctonia</taxon>
    </lineage>
</organism>
<keyword evidence="2" id="KW-1133">Transmembrane helix</keyword>
<feature type="region of interest" description="Disordered" evidence="1">
    <location>
        <begin position="28"/>
        <end position="47"/>
    </location>
</feature>
<comment type="caution">
    <text evidence="3">The sequence shown here is derived from an EMBL/GenBank/DDBJ whole genome shotgun (WGS) entry which is preliminary data.</text>
</comment>
<reference evidence="3" key="1">
    <citation type="submission" date="2021-01" db="EMBL/GenBank/DDBJ databases">
        <authorList>
            <person name="Kaushik A."/>
        </authorList>
    </citation>
    <scope>NUCLEOTIDE SEQUENCE</scope>
    <source>
        <strain evidence="3">AG3-T5</strain>
    </source>
</reference>
<keyword evidence="2" id="KW-0812">Transmembrane</keyword>
<evidence type="ECO:0008006" key="5">
    <source>
        <dbReference type="Google" id="ProtNLM"/>
    </source>
</evidence>
<dbReference type="AlphaFoldDB" id="A0A8H2X652"/>
<evidence type="ECO:0000256" key="2">
    <source>
        <dbReference type="SAM" id="Phobius"/>
    </source>
</evidence>
<feature type="transmembrane region" description="Helical" evidence="2">
    <location>
        <begin position="93"/>
        <end position="115"/>
    </location>
</feature>